<evidence type="ECO:0000256" key="2">
    <source>
        <dbReference type="ARBA" id="ARBA00022490"/>
    </source>
</evidence>
<keyword evidence="2" id="KW-0963">Cytoplasm</keyword>
<reference evidence="5 6" key="1">
    <citation type="submission" date="2016-10" db="EMBL/GenBank/DDBJ databases">
        <authorList>
            <person name="de Groot N.N."/>
        </authorList>
    </citation>
    <scope>NUCLEOTIDE SEQUENCE [LARGE SCALE GENOMIC DNA]</scope>
    <source>
        <strain evidence="5 6">Nl18</strain>
    </source>
</reference>
<dbReference type="GO" id="GO:0032259">
    <property type="term" value="P:methylation"/>
    <property type="evidence" value="ECO:0007669"/>
    <property type="project" value="UniProtKB-KW"/>
</dbReference>
<organism evidence="5 6">
    <name type="scientific">Nitrosospira multiformis</name>
    <dbReference type="NCBI Taxonomy" id="1231"/>
    <lineage>
        <taxon>Bacteria</taxon>
        <taxon>Pseudomonadati</taxon>
        <taxon>Pseudomonadota</taxon>
        <taxon>Betaproteobacteria</taxon>
        <taxon>Nitrosomonadales</taxon>
        <taxon>Nitrosomonadaceae</taxon>
        <taxon>Nitrosospira</taxon>
    </lineage>
</organism>
<protein>
    <submittedName>
        <fullName evidence="5">Lysine-specific demethylase 8</fullName>
    </submittedName>
</protein>
<dbReference type="PANTHER" id="PTHR12461">
    <property type="entry name" value="HYPOXIA-INDUCIBLE FACTOR 1 ALPHA INHIBITOR-RELATED"/>
    <property type="match status" value="1"/>
</dbReference>
<dbReference type="GO" id="GO:0008168">
    <property type="term" value="F:methyltransferase activity"/>
    <property type="evidence" value="ECO:0007669"/>
    <property type="project" value="UniProtKB-KW"/>
</dbReference>
<proteinExistence type="predicted"/>
<keyword evidence="5" id="KW-0489">Methyltransferase</keyword>
<dbReference type="PANTHER" id="PTHR12461:SF43">
    <property type="entry name" value="HSPB1-ASSOCIATED PROTEIN 1"/>
    <property type="match status" value="1"/>
</dbReference>
<dbReference type="Gene3D" id="2.60.120.650">
    <property type="entry name" value="Cupin"/>
    <property type="match status" value="1"/>
</dbReference>
<dbReference type="InterPro" id="IPR041667">
    <property type="entry name" value="Cupin_8"/>
</dbReference>
<comment type="function">
    <text evidence="3">May play a role in cellular stress response.</text>
</comment>
<gene>
    <name evidence="5" type="ORF">SAMN05216404_101108</name>
</gene>
<dbReference type="PROSITE" id="PS51184">
    <property type="entry name" value="JMJC"/>
    <property type="match status" value="1"/>
</dbReference>
<dbReference type="SUPFAM" id="SSF51197">
    <property type="entry name" value="Clavaminate synthase-like"/>
    <property type="match status" value="1"/>
</dbReference>
<dbReference type="InterPro" id="IPR003347">
    <property type="entry name" value="JmjC_dom"/>
</dbReference>
<dbReference type="Proteomes" id="UP000183898">
    <property type="component" value="Unassembled WGS sequence"/>
</dbReference>
<dbReference type="SMART" id="SM00558">
    <property type="entry name" value="JmjC"/>
    <property type="match status" value="1"/>
</dbReference>
<dbReference type="EMBL" id="FOCT01000001">
    <property type="protein sequence ID" value="SEM77147.1"/>
    <property type="molecule type" value="Genomic_DNA"/>
</dbReference>
<evidence type="ECO:0000256" key="1">
    <source>
        <dbReference type="ARBA" id="ARBA00004496"/>
    </source>
</evidence>
<dbReference type="AlphaFoldDB" id="A0A1H8B5N0"/>
<dbReference type="Pfam" id="PF13621">
    <property type="entry name" value="Cupin_8"/>
    <property type="match status" value="1"/>
</dbReference>
<dbReference type="RefSeq" id="WP_074743657.1">
    <property type="nucleotide sequence ID" value="NZ_FOCT01000001.1"/>
</dbReference>
<evidence type="ECO:0000313" key="5">
    <source>
        <dbReference type="EMBL" id="SEM77147.1"/>
    </source>
</evidence>
<accession>A0A1H8B5N0</accession>
<comment type="subcellular location">
    <subcellularLocation>
        <location evidence="1">Cytoplasm</location>
    </subcellularLocation>
</comment>
<feature type="domain" description="JmjC" evidence="4">
    <location>
        <begin position="100"/>
        <end position="254"/>
    </location>
</feature>
<dbReference type="GO" id="GO:0005737">
    <property type="term" value="C:cytoplasm"/>
    <property type="evidence" value="ECO:0007669"/>
    <property type="project" value="UniProtKB-SubCell"/>
</dbReference>
<evidence type="ECO:0000256" key="3">
    <source>
        <dbReference type="ARBA" id="ARBA00037342"/>
    </source>
</evidence>
<sequence length="308" mass="34840">MYHDIDCQPIPRVSFQTPRELGVYLANAKRPIIGIGLLNSWKALQEWTPSYFAKHYGNLEVGAAVDLPATGSPYALRSIDHGRKMKLAEFVDFMDSASKACYIHQMSLTKLPELVRDIDFEVMLPSGSGQGMFYLWLGSSGTRSGLHFDRFDNINAQIFGKKSVFLVSPDQAGKLYPFKDNVEKSQFDPDNPQFNLFPRARSVQAYIGIIEPGEVLFIPKLWWHHIRSLAPAINVNCWYGEHISLMDMLRVVNKGGLSCWSQVIKDFVFCGLLGQKAKERLFSDTPTGIFLFNVLTAGIKRYLHPSRD</sequence>
<evidence type="ECO:0000259" key="4">
    <source>
        <dbReference type="PROSITE" id="PS51184"/>
    </source>
</evidence>
<evidence type="ECO:0000313" key="6">
    <source>
        <dbReference type="Proteomes" id="UP000183898"/>
    </source>
</evidence>
<name>A0A1H8B5N0_9PROT</name>
<keyword evidence="5" id="KW-0808">Transferase</keyword>